<dbReference type="AlphaFoldDB" id="A0A7S3L903"/>
<gene>
    <name evidence="2" type="ORF">ACOF00016_LOCUS12099</name>
</gene>
<reference evidence="2" key="1">
    <citation type="submission" date="2021-01" db="EMBL/GenBank/DDBJ databases">
        <authorList>
            <person name="Corre E."/>
            <person name="Pelletier E."/>
            <person name="Niang G."/>
            <person name="Scheremetjew M."/>
            <person name="Finn R."/>
            <person name="Kale V."/>
            <person name="Holt S."/>
            <person name="Cochrane G."/>
            <person name="Meng A."/>
            <person name="Brown T."/>
            <person name="Cohen L."/>
        </authorList>
    </citation>
    <scope>NUCLEOTIDE SEQUENCE</scope>
    <source>
        <strain evidence="2">CCMP127</strain>
    </source>
</reference>
<sequence>MVPTYYGSMPLIPYLTRKLHAVCKLAVVWYGSADTSSEFVGGYRVKVQHCRTKRARELHFHVSMHRAEPEKHFVYHSASTKAMMKFLFALIILTLSTFCSVTAQFNPANCVNFAALEFDLFAFDRYPVFFNENSTMVLAQAGEYFGPEDIEEYVRFASADSPYFASEESFNATNFPPSVDFATEECIFTLAGANFYELEPSTTIGGSVAVVFGAKIFYSPVENVITRVNIFYDTPWLEWFFGVALDTPATRSFVCDVLTSDSCSEVRMLNDNISVQGCNDRLSMLEFAEGEDAYVVGNTQGCRFLHSVFARTNPNHCPHISFAPVEDSKGAFKCQSTPFINVTDLFTEDEIAAIEQFCLDVPEIGTSDCFKVIAEANITTEAPTDSPTAGSDAFVRVSSWTVLFVALVSFLYDL</sequence>
<accession>A0A7S3L903</accession>
<name>A0A7S3L903_9STRA</name>
<feature type="transmembrane region" description="Helical" evidence="1">
    <location>
        <begin position="86"/>
        <end position="105"/>
    </location>
</feature>
<protein>
    <submittedName>
        <fullName evidence="2">Uncharacterized protein</fullName>
    </submittedName>
</protein>
<organism evidence="2">
    <name type="scientific">Amphora coffeiformis</name>
    <dbReference type="NCBI Taxonomy" id="265554"/>
    <lineage>
        <taxon>Eukaryota</taxon>
        <taxon>Sar</taxon>
        <taxon>Stramenopiles</taxon>
        <taxon>Ochrophyta</taxon>
        <taxon>Bacillariophyta</taxon>
        <taxon>Bacillariophyceae</taxon>
        <taxon>Bacillariophycidae</taxon>
        <taxon>Thalassiophysales</taxon>
        <taxon>Catenulaceae</taxon>
        <taxon>Amphora</taxon>
    </lineage>
</organism>
<keyword evidence="1" id="KW-1133">Transmembrane helix</keyword>
<keyword evidence="1" id="KW-0472">Membrane</keyword>
<proteinExistence type="predicted"/>
<dbReference type="EMBL" id="HBIM01015317">
    <property type="protein sequence ID" value="CAE0414924.1"/>
    <property type="molecule type" value="Transcribed_RNA"/>
</dbReference>
<keyword evidence="1" id="KW-0812">Transmembrane</keyword>
<evidence type="ECO:0000313" key="2">
    <source>
        <dbReference type="EMBL" id="CAE0414924.1"/>
    </source>
</evidence>
<evidence type="ECO:0000256" key="1">
    <source>
        <dbReference type="SAM" id="Phobius"/>
    </source>
</evidence>